<keyword evidence="4 9" id="KW-0812">Transmembrane</keyword>
<accession>A0A6L5G625</accession>
<evidence type="ECO:0000256" key="9">
    <source>
        <dbReference type="RuleBase" id="RU362002"/>
    </source>
</evidence>
<feature type="transmembrane region" description="Helical" evidence="9">
    <location>
        <begin position="42"/>
        <end position="60"/>
    </location>
</feature>
<dbReference type="RefSeq" id="WP_153024235.1">
    <property type="nucleotide sequence ID" value="NZ_WIAO01000004.1"/>
</dbReference>
<name>A0A6L5G625_9ACTN</name>
<feature type="transmembrane region" description="Helical" evidence="9">
    <location>
        <begin position="12"/>
        <end position="30"/>
    </location>
</feature>
<keyword evidence="5 9" id="KW-1133">Transmembrane helix</keyword>
<feature type="transmembrane region" description="Helical" evidence="9">
    <location>
        <begin position="291"/>
        <end position="310"/>
    </location>
</feature>
<dbReference type="Gene3D" id="1.10.3430.10">
    <property type="entry name" value="Ammonium transporter AmtB like domains"/>
    <property type="match status" value="1"/>
</dbReference>
<keyword evidence="13" id="KW-1185">Reference proteome</keyword>
<evidence type="ECO:0000256" key="7">
    <source>
        <dbReference type="ARBA" id="ARBA00023177"/>
    </source>
</evidence>
<evidence type="ECO:0000259" key="11">
    <source>
        <dbReference type="Pfam" id="PF00909"/>
    </source>
</evidence>
<evidence type="ECO:0000256" key="6">
    <source>
        <dbReference type="ARBA" id="ARBA00023136"/>
    </source>
</evidence>
<dbReference type="PANTHER" id="PTHR43029">
    <property type="entry name" value="AMMONIUM TRANSPORTER MEP2"/>
    <property type="match status" value="1"/>
</dbReference>
<sequence length="445" mass="45399">MPELDTGSNAWILTSAALVLLMTPGLALFYGGLTRASSVLNMMMKCLVAIGVVSVAWVLVGESLAIGSTDPENLSADNNLFFGDFSSSFGLDYVKDLAGVTGGVSNAALSAFGMMFAIITVALIAGAVADRMKFFSWVVFATLWVVVVYAPVAFWVWGGGWIEDWGVLDFAGGSAVHANAGAAGLALALVVGRRIGWKDGNFAPHNLPLVVIGTGLLWFGWFGFNAGSAFASNGTAGLALLNTQVATAAAILAWLIIDRIRGIKPSVLGACSGVIAGLVAITPAAGYVAPLGAIAIGAIAGVICPFAIGLKHKLGYDDALDVVGLHMVAGIWGSISVGLFAISEATVIAGVYDDGVDGLFYGGDAAFVGKQAAAVLSVVAFSFVVSLIIAFVLKFTIGVRVSEEEELAGIDAGQHGEAGYDLPVNGNTGSGVPETNAAATDKVNA</sequence>
<feature type="transmembrane region" description="Helical" evidence="9">
    <location>
        <begin position="107"/>
        <end position="128"/>
    </location>
</feature>
<feature type="region of interest" description="Disordered" evidence="10">
    <location>
        <begin position="423"/>
        <end position="445"/>
    </location>
</feature>
<dbReference type="AlphaFoldDB" id="A0A6L5G625"/>
<feature type="transmembrane region" description="Helical" evidence="9">
    <location>
        <begin position="135"/>
        <end position="158"/>
    </location>
</feature>
<evidence type="ECO:0000256" key="1">
    <source>
        <dbReference type="ARBA" id="ARBA00004141"/>
    </source>
</evidence>
<dbReference type="InterPro" id="IPR029020">
    <property type="entry name" value="Ammonium/urea_transptr"/>
</dbReference>
<dbReference type="InterPro" id="IPR018047">
    <property type="entry name" value="Ammonium_transpt_CS"/>
</dbReference>
<evidence type="ECO:0000256" key="5">
    <source>
        <dbReference type="ARBA" id="ARBA00022989"/>
    </source>
</evidence>
<feature type="transmembrane region" description="Helical" evidence="9">
    <location>
        <begin position="322"/>
        <end position="352"/>
    </location>
</feature>
<evidence type="ECO:0000256" key="8">
    <source>
        <dbReference type="ARBA" id="ARBA00050025"/>
    </source>
</evidence>
<dbReference type="GO" id="GO:0008519">
    <property type="term" value="F:ammonium channel activity"/>
    <property type="evidence" value="ECO:0007669"/>
    <property type="project" value="InterPro"/>
</dbReference>
<dbReference type="NCBIfam" id="TIGR00836">
    <property type="entry name" value="amt"/>
    <property type="match status" value="1"/>
</dbReference>
<organism evidence="12 13">
    <name type="scientific">Glycomyces albidus</name>
    <dbReference type="NCBI Taxonomy" id="2656774"/>
    <lineage>
        <taxon>Bacteria</taxon>
        <taxon>Bacillati</taxon>
        <taxon>Actinomycetota</taxon>
        <taxon>Actinomycetes</taxon>
        <taxon>Glycomycetales</taxon>
        <taxon>Glycomycetaceae</taxon>
        <taxon>Glycomyces</taxon>
    </lineage>
</organism>
<keyword evidence="6 9" id="KW-0472">Membrane</keyword>
<evidence type="ECO:0000256" key="3">
    <source>
        <dbReference type="ARBA" id="ARBA00022448"/>
    </source>
</evidence>
<feature type="transmembrane region" description="Helical" evidence="9">
    <location>
        <begin position="170"/>
        <end position="191"/>
    </location>
</feature>
<keyword evidence="3 9" id="KW-0813">Transport</keyword>
<keyword evidence="7 9" id="KW-0924">Ammonia transport</keyword>
<comment type="caution">
    <text evidence="12">The sequence shown here is derived from an EMBL/GenBank/DDBJ whole genome shotgun (WGS) entry which is preliminary data.</text>
</comment>
<evidence type="ECO:0000256" key="10">
    <source>
        <dbReference type="SAM" id="MobiDB-lite"/>
    </source>
</evidence>
<feature type="transmembrane region" description="Helical" evidence="9">
    <location>
        <begin position="267"/>
        <end position="285"/>
    </location>
</feature>
<dbReference type="EMBL" id="WIAO01000004">
    <property type="protein sequence ID" value="MQM25076.1"/>
    <property type="molecule type" value="Genomic_DNA"/>
</dbReference>
<dbReference type="InterPro" id="IPR024041">
    <property type="entry name" value="NH4_transpt_AmtB-like_dom"/>
</dbReference>
<proteinExistence type="inferred from homology"/>
<dbReference type="GO" id="GO:0005886">
    <property type="term" value="C:plasma membrane"/>
    <property type="evidence" value="ECO:0007669"/>
    <property type="project" value="UniProtKB-SubCell"/>
</dbReference>
<protein>
    <recommendedName>
        <fullName evidence="8 9">Ammonium transporter</fullName>
    </recommendedName>
</protein>
<feature type="transmembrane region" description="Helical" evidence="9">
    <location>
        <begin position="372"/>
        <end position="393"/>
    </location>
</feature>
<evidence type="ECO:0000256" key="4">
    <source>
        <dbReference type="ARBA" id="ARBA00022692"/>
    </source>
</evidence>
<dbReference type="PANTHER" id="PTHR43029:SF10">
    <property type="entry name" value="AMMONIUM TRANSPORTER MEP2"/>
    <property type="match status" value="1"/>
</dbReference>
<comment type="similarity">
    <text evidence="2 9">Belongs to the ammonia transporter channel (TC 1.A.11.2) family.</text>
</comment>
<dbReference type="InterPro" id="IPR001905">
    <property type="entry name" value="Ammonium_transpt"/>
</dbReference>
<feature type="domain" description="Ammonium transporter AmtB-like" evidence="11">
    <location>
        <begin position="10"/>
        <end position="420"/>
    </location>
</feature>
<feature type="transmembrane region" description="Helical" evidence="9">
    <location>
        <begin position="203"/>
        <end position="224"/>
    </location>
</feature>
<dbReference type="PROSITE" id="PS01219">
    <property type="entry name" value="AMMONIUM_TRANSP"/>
    <property type="match status" value="1"/>
</dbReference>
<dbReference type="SUPFAM" id="SSF111352">
    <property type="entry name" value="Ammonium transporter"/>
    <property type="match status" value="1"/>
</dbReference>
<evidence type="ECO:0000256" key="2">
    <source>
        <dbReference type="ARBA" id="ARBA00005887"/>
    </source>
</evidence>
<gene>
    <name evidence="12" type="primary">amt</name>
    <name evidence="12" type="ORF">GFD30_05720</name>
</gene>
<dbReference type="Proteomes" id="UP000477750">
    <property type="component" value="Unassembled WGS sequence"/>
</dbReference>
<dbReference type="Pfam" id="PF00909">
    <property type="entry name" value="Ammonium_transp"/>
    <property type="match status" value="1"/>
</dbReference>
<evidence type="ECO:0000313" key="13">
    <source>
        <dbReference type="Proteomes" id="UP000477750"/>
    </source>
</evidence>
<feature type="transmembrane region" description="Helical" evidence="9">
    <location>
        <begin position="236"/>
        <end position="255"/>
    </location>
</feature>
<comment type="subcellular location">
    <subcellularLocation>
        <location evidence="9">Cell membrane</location>
        <topology evidence="9">Multi-pass membrane protein</topology>
    </subcellularLocation>
    <subcellularLocation>
        <location evidence="1">Membrane</location>
        <topology evidence="1">Multi-pass membrane protein</topology>
    </subcellularLocation>
</comment>
<evidence type="ECO:0000313" key="12">
    <source>
        <dbReference type="EMBL" id="MQM25076.1"/>
    </source>
</evidence>
<reference evidence="12 13" key="1">
    <citation type="submission" date="2019-10" db="EMBL/GenBank/DDBJ databases">
        <title>Glycomyces albidus sp. nov., a novel actinomycete isolated from rhizosphere soil of wheat (Triticum aestivum L.).</title>
        <authorList>
            <person name="Qian L."/>
        </authorList>
    </citation>
    <scope>NUCLEOTIDE SEQUENCE [LARGE SCALE GENOMIC DNA]</scope>
    <source>
        <strain evidence="12 13">NEAU-7082</strain>
    </source>
</reference>